<dbReference type="InterPro" id="IPR036390">
    <property type="entry name" value="WH_DNA-bd_sf"/>
</dbReference>
<dbReference type="EMBL" id="RCHT01000002">
    <property type="protein sequence ID" value="RLL13898.1"/>
    <property type="molecule type" value="Genomic_DNA"/>
</dbReference>
<comment type="caution">
    <text evidence="5">The sequence shown here is derived from an EMBL/GenBank/DDBJ whole genome shotgun (WGS) entry which is preliminary data.</text>
</comment>
<dbReference type="PROSITE" id="PS50949">
    <property type="entry name" value="HTH_GNTR"/>
    <property type="match status" value="2"/>
</dbReference>
<gene>
    <name evidence="5" type="ORF">D4A47_03145</name>
</gene>
<evidence type="ECO:0000259" key="4">
    <source>
        <dbReference type="PROSITE" id="PS50949"/>
    </source>
</evidence>
<dbReference type="InterPro" id="IPR000524">
    <property type="entry name" value="Tscrpt_reg_HTH_GntR"/>
</dbReference>
<dbReference type="RefSeq" id="WP_121586109.1">
    <property type="nucleotide sequence ID" value="NZ_RCHT01000002.1"/>
</dbReference>
<reference evidence="5 6" key="1">
    <citation type="submission" date="2018-10" db="EMBL/GenBank/DDBJ databases">
        <title>Anaerotruncus faecis sp. nov., isolated from human feces.</title>
        <authorList>
            <person name="Wang Y.-J."/>
        </authorList>
    </citation>
    <scope>NUCLEOTIDE SEQUENCE [LARGE SCALE GENOMIC DNA]</scope>
    <source>
        <strain evidence="5 6">22A2-44</strain>
    </source>
</reference>
<dbReference type="PANTHER" id="PTHR44846">
    <property type="entry name" value="MANNOSYL-D-GLYCERATE TRANSPORT/METABOLISM SYSTEM REPRESSOR MNGR-RELATED"/>
    <property type="match status" value="1"/>
</dbReference>
<dbReference type="GO" id="GO:0003700">
    <property type="term" value="F:DNA-binding transcription factor activity"/>
    <property type="evidence" value="ECO:0007669"/>
    <property type="project" value="InterPro"/>
</dbReference>
<dbReference type="Proteomes" id="UP000276301">
    <property type="component" value="Unassembled WGS sequence"/>
</dbReference>
<dbReference type="GO" id="GO:0003677">
    <property type="term" value="F:DNA binding"/>
    <property type="evidence" value="ECO:0007669"/>
    <property type="project" value="UniProtKB-KW"/>
</dbReference>
<evidence type="ECO:0000313" key="5">
    <source>
        <dbReference type="EMBL" id="RLL13898.1"/>
    </source>
</evidence>
<dbReference type="Pfam" id="PF00392">
    <property type="entry name" value="GntR"/>
    <property type="match status" value="2"/>
</dbReference>
<dbReference type="Gene3D" id="1.10.10.10">
    <property type="entry name" value="Winged helix-like DNA-binding domain superfamily/Winged helix DNA-binding domain"/>
    <property type="match status" value="2"/>
</dbReference>
<evidence type="ECO:0000256" key="1">
    <source>
        <dbReference type="ARBA" id="ARBA00023015"/>
    </source>
</evidence>
<proteinExistence type="predicted"/>
<evidence type="ECO:0000256" key="2">
    <source>
        <dbReference type="ARBA" id="ARBA00023125"/>
    </source>
</evidence>
<accession>A0A498CTS6</accession>
<evidence type="ECO:0000256" key="3">
    <source>
        <dbReference type="ARBA" id="ARBA00023163"/>
    </source>
</evidence>
<name>A0A498CTS6_9FIRM</name>
<dbReference type="SMART" id="SM00345">
    <property type="entry name" value="HTH_GNTR"/>
    <property type="match status" value="2"/>
</dbReference>
<evidence type="ECO:0000313" key="6">
    <source>
        <dbReference type="Proteomes" id="UP000276301"/>
    </source>
</evidence>
<dbReference type="InterPro" id="IPR036388">
    <property type="entry name" value="WH-like_DNA-bd_sf"/>
</dbReference>
<organism evidence="5 6">
    <name type="scientific">Anaerotruncus massiliensis</name>
    <name type="common">ex Liu et al. 2021</name>
    <dbReference type="NCBI Taxonomy" id="2321404"/>
    <lineage>
        <taxon>Bacteria</taxon>
        <taxon>Bacillati</taxon>
        <taxon>Bacillota</taxon>
        <taxon>Clostridia</taxon>
        <taxon>Eubacteriales</taxon>
        <taxon>Oscillospiraceae</taxon>
        <taxon>Anaerotruncus</taxon>
    </lineage>
</organism>
<feature type="domain" description="HTH gntR-type" evidence="4">
    <location>
        <begin position="226"/>
        <end position="294"/>
    </location>
</feature>
<keyword evidence="2" id="KW-0238">DNA-binding</keyword>
<dbReference type="AlphaFoldDB" id="A0A498CTS6"/>
<dbReference type="CDD" id="cd07377">
    <property type="entry name" value="WHTH_GntR"/>
    <property type="match status" value="1"/>
</dbReference>
<keyword evidence="3" id="KW-0804">Transcription</keyword>
<sequence length="447" mass="50453">MEGTYERYKLIYDYYAARICFGRCAFGDSLPAIPRIASEFHVAVPTVRSALARLEADGLIRVEAKKAARVVYRAGPARFRENAARYFVPRREGILDIVRTGGLLYDPLWEAGLRTWNRERTGAPPAAAGFSLTVLSSLGNHLVMNLCWEMIRYLCFPLLDAHGAAEDCLRELRAGGDADRAKRVCLAGWKQDIDELFAFLETARAEYALEDVLPVPFEWNIYRQRPQLRYSIASRIIREILEERYPVGSFLPSLPRMAERFGVAVSTIRRTLDLLAGLGVAVSFQGKGTRVLMDPRRIDFSKPEVREALGLYAESLEFLALTVREVSLFTLEAASGETLDRLAERFARIREGKKSYLVFEAYLAFITGACPSAAVRQCYRKLNELLACGYPATLRRLGENRLDNAFSGTIAQAEADLRARDFERIAAGWQVFLESEAERFRDFAARQ</sequence>
<keyword evidence="6" id="KW-1185">Reference proteome</keyword>
<dbReference type="InterPro" id="IPR050679">
    <property type="entry name" value="Bact_HTH_transcr_reg"/>
</dbReference>
<protein>
    <submittedName>
        <fullName evidence="5">GntR family transcriptional regulator</fullName>
    </submittedName>
</protein>
<dbReference type="SUPFAM" id="SSF46785">
    <property type="entry name" value="Winged helix' DNA-binding domain"/>
    <property type="match status" value="2"/>
</dbReference>
<keyword evidence="1" id="KW-0805">Transcription regulation</keyword>
<feature type="domain" description="HTH gntR-type" evidence="4">
    <location>
        <begin position="5"/>
        <end position="73"/>
    </location>
</feature>
<dbReference type="PANTHER" id="PTHR44846:SF16">
    <property type="entry name" value="TRANSCRIPTIONAL REGULATOR PHNF-RELATED"/>
    <property type="match status" value="1"/>
</dbReference>